<evidence type="ECO:0000256" key="5">
    <source>
        <dbReference type="ARBA" id="ARBA00022694"/>
    </source>
</evidence>
<dbReference type="NCBIfam" id="TIGR00150">
    <property type="entry name" value="T6A_YjeE"/>
    <property type="match status" value="1"/>
</dbReference>
<dbReference type="Pfam" id="PF02367">
    <property type="entry name" value="TsaE"/>
    <property type="match status" value="1"/>
</dbReference>
<keyword evidence="9" id="KW-0460">Magnesium</keyword>
<evidence type="ECO:0000256" key="1">
    <source>
        <dbReference type="ARBA" id="ARBA00004496"/>
    </source>
</evidence>
<protein>
    <recommendedName>
        <fullName evidence="3">tRNA threonylcarbamoyladenosine biosynthesis protein TsaE</fullName>
    </recommendedName>
    <alternativeName>
        <fullName evidence="10">t(6)A37 threonylcarbamoyladenosine biosynthesis protein TsaE</fullName>
    </alternativeName>
</protein>
<dbReference type="PANTHER" id="PTHR33540:SF2">
    <property type="entry name" value="TRNA THREONYLCARBAMOYLADENOSINE BIOSYNTHESIS PROTEIN TSAE"/>
    <property type="match status" value="1"/>
</dbReference>
<comment type="subcellular location">
    <subcellularLocation>
        <location evidence="1">Cytoplasm</location>
    </subcellularLocation>
</comment>
<dbReference type="GO" id="GO:0005737">
    <property type="term" value="C:cytoplasm"/>
    <property type="evidence" value="ECO:0007669"/>
    <property type="project" value="UniProtKB-SubCell"/>
</dbReference>
<dbReference type="InterPro" id="IPR003442">
    <property type="entry name" value="T6A_TsaE"/>
</dbReference>
<name>C4XEI6_MYCFP</name>
<reference evidence="11 12" key="1">
    <citation type="journal article" date="2009" name="Curr. Microbiol.">
        <title>Molecular cloning and expression of a novel cholinephosphotransferase involved in glycoglycerophospholipid biosynthesis of Mycoplasma fermentans.</title>
        <authorList>
            <person name="Ishida N."/>
            <person name="Irikura D."/>
            <person name="Matsuda K."/>
            <person name="Sato S."/>
            <person name="Asano K."/>
        </authorList>
    </citation>
    <scope>NUCLEOTIDE SEQUENCE [LARGE SCALE GENOMIC DNA]</scope>
    <source>
        <strain evidence="12">ATCC 19989 / NBRC 14854 / NCTC 10117 / PG18</strain>
    </source>
</reference>
<dbReference type="HOGENOM" id="CLU_087829_5_2_14"/>
<evidence type="ECO:0000256" key="9">
    <source>
        <dbReference type="ARBA" id="ARBA00022842"/>
    </source>
</evidence>
<evidence type="ECO:0000256" key="8">
    <source>
        <dbReference type="ARBA" id="ARBA00022840"/>
    </source>
</evidence>
<evidence type="ECO:0000256" key="7">
    <source>
        <dbReference type="ARBA" id="ARBA00022741"/>
    </source>
</evidence>
<dbReference type="EMBL" id="AP009608">
    <property type="protein sequence ID" value="BAH69558.1"/>
    <property type="molecule type" value="Genomic_DNA"/>
</dbReference>
<keyword evidence="4" id="KW-0963">Cytoplasm</keyword>
<evidence type="ECO:0000256" key="4">
    <source>
        <dbReference type="ARBA" id="ARBA00022490"/>
    </source>
</evidence>
<dbReference type="Gene3D" id="3.40.50.300">
    <property type="entry name" value="P-loop containing nucleotide triphosphate hydrolases"/>
    <property type="match status" value="1"/>
</dbReference>
<keyword evidence="12" id="KW-1185">Reference proteome</keyword>
<evidence type="ECO:0000256" key="10">
    <source>
        <dbReference type="ARBA" id="ARBA00032441"/>
    </source>
</evidence>
<dbReference type="GO" id="GO:0005524">
    <property type="term" value="F:ATP binding"/>
    <property type="evidence" value="ECO:0007669"/>
    <property type="project" value="UniProtKB-KW"/>
</dbReference>
<dbReference type="Proteomes" id="UP000006810">
    <property type="component" value="Chromosome"/>
</dbReference>
<dbReference type="PANTHER" id="PTHR33540">
    <property type="entry name" value="TRNA THREONYLCARBAMOYLADENOSINE BIOSYNTHESIS PROTEIN TSAE"/>
    <property type="match status" value="1"/>
</dbReference>
<sequence length="141" mass="16403">MKIIFKVHMKNLKTFITRDVKVVKKVAQYVLDHLTKSKLVLMNGDLGAGKTTLTKEIAKLLSIDEVITSPTFNYMKVYDGLVHIDAYNLKGDISEFEDYFEDNVVVIEWANRIKHYYKNYLDINITLDKDNNHVFTIKEAK</sequence>
<dbReference type="AlphaFoldDB" id="C4XEI6"/>
<evidence type="ECO:0000313" key="11">
    <source>
        <dbReference type="EMBL" id="BAH69558.1"/>
    </source>
</evidence>
<dbReference type="GO" id="GO:0002949">
    <property type="term" value="P:tRNA threonylcarbamoyladenosine modification"/>
    <property type="evidence" value="ECO:0007669"/>
    <property type="project" value="InterPro"/>
</dbReference>
<gene>
    <name evidence="11" type="ordered locus">MBIO_0293</name>
</gene>
<evidence type="ECO:0000313" key="12">
    <source>
        <dbReference type="Proteomes" id="UP000006810"/>
    </source>
</evidence>
<dbReference type="PATRIC" id="fig|496833.3.peg.719"/>
<keyword evidence="6" id="KW-0479">Metal-binding</keyword>
<dbReference type="InterPro" id="IPR027417">
    <property type="entry name" value="P-loop_NTPase"/>
</dbReference>
<comment type="similarity">
    <text evidence="2">Belongs to the TsaE family.</text>
</comment>
<evidence type="ECO:0000256" key="3">
    <source>
        <dbReference type="ARBA" id="ARBA00019010"/>
    </source>
</evidence>
<keyword evidence="7" id="KW-0547">Nucleotide-binding</keyword>
<keyword evidence="5" id="KW-0819">tRNA processing</keyword>
<accession>C4XEI6</accession>
<dbReference type="KEGG" id="mfp:MBIO_0293"/>
<dbReference type="SUPFAM" id="SSF52540">
    <property type="entry name" value="P-loop containing nucleoside triphosphate hydrolases"/>
    <property type="match status" value="1"/>
</dbReference>
<evidence type="ECO:0000256" key="6">
    <source>
        <dbReference type="ARBA" id="ARBA00022723"/>
    </source>
</evidence>
<proteinExistence type="inferred from homology"/>
<dbReference type="GO" id="GO:0046872">
    <property type="term" value="F:metal ion binding"/>
    <property type="evidence" value="ECO:0007669"/>
    <property type="project" value="UniProtKB-KW"/>
</dbReference>
<evidence type="ECO:0000256" key="2">
    <source>
        <dbReference type="ARBA" id="ARBA00007599"/>
    </source>
</evidence>
<dbReference type="eggNOG" id="COG0802">
    <property type="taxonomic scope" value="Bacteria"/>
</dbReference>
<keyword evidence="8" id="KW-0067">ATP-binding</keyword>
<organism evidence="11 12">
    <name type="scientific">Mycoplasmopsis fermentans (strain ATCC 19989 / NBRC 14854 / NCTC 10117 / PG18)</name>
    <name type="common">Mycoplasma fermentans</name>
    <dbReference type="NCBI Taxonomy" id="496833"/>
    <lineage>
        <taxon>Bacteria</taxon>
        <taxon>Bacillati</taxon>
        <taxon>Mycoplasmatota</taxon>
        <taxon>Mycoplasmoidales</taxon>
        <taxon>Metamycoplasmataceae</taxon>
        <taxon>Mycoplasmopsis</taxon>
    </lineage>
</organism>